<evidence type="ECO:0000256" key="1">
    <source>
        <dbReference type="SAM" id="SignalP"/>
    </source>
</evidence>
<organism evidence="2 3">
    <name type="scientific">Aurantiacibacter luteus</name>
    <dbReference type="NCBI Taxonomy" id="1581420"/>
    <lineage>
        <taxon>Bacteria</taxon>
        <taxon>Pseudomonadati</taxon>
        <taxon>Pseudomonadota</taxon>
        <taxon>Alphaproteobacteria</taxon>
        <taxon>Sphingomonadales</taxon>
        <taxon>Erythrobacteraceae</taxon>
        <taxon>Aurantiacibacter</taxon>
    </lineage>
</organism>
<comment type="caution">
    <text evidence="2">The sequence shown here is derived from an EMBL/GenBank/DDBJ whole genome shotgun (WGS) entry which is preliminary data.</text>
</comment>
<evidence type="ECO:0000313" key="3">
    <source>
        <dbReference type="Proteomes" id="UP000053464"/>
    </source>
</evidence>
<keyword evidence="3" id="KW-1185">Reference proteome</keyword>
<feature type="signal peptide" evidence="1">
    <location>
        <begin position="1"/>
        <end position="20"/>
    </location>
</feature>
<protein>
    <submittedName>
        <fullName evidence="2">Uncharacterized protein</fullName>
    </submittedName>
</protein>
<sequence>MSKQLAIAASASIFAMAAFALWASPAAPGGIANGANATGAETYAAAPALDRIVSGPVDLLR</sequence>
<name>A0A0G9MW35_9SPHN</name>
<dbReference type="Proteomes" id="UP000053464">
    <property type="component" value="Unassembled WGS sequence"/>
</dbReference>
<evidence type="ECO:0000313" key="2">
    <source>
        <dbReference type="EMBL" id="KLE34774.1"/>
    </source>
</evidence>
<gene>
    <name evidence="2" type="ORF">AAW00_11570</name>
</gene>
<accession>A0A0G9MW35</accession>
<feature type="chain" id="PRO_5002579452" evidence="1">
    <location>
        <begin position="21"/>
        <end position="61"/>
    </location>
</feature>
<proteinExistence type="predicted"/>
<dbReference type="EMBL" id="LBHB01000002">
    <property type="protein sequence ID" value="KLE34774.1"/>
    <property type="molecule type" value="Genomic_DNA"/>
</dbReference>
<dbReference type="AlphaFoldDB" id="A0A0G9MW35"/>
<dbReference type="RefSeq" id="WP_047004422.1">
    <property type="nucleotide sequence ID" value="NZ_LBHB01000002.1"/>
</dbReference>
<keyword evidence="1" id="KW-0732">Signal</keyword>
<reference evidence="2 3" key="1">
    <citation type="submission" date="2015-04" db="EMBL/GenBank/DDBJ databases">
        <title>The draft genome sequence of Erythrobacter luteus KA37.</title>
        <authorList>
            <person name="Zhuang L."/>
            <person name="Liu Y."/>
            <person name="Shao Z."/>
        </authorList>
    </citation>
    <scope>NUCLEOTIDE SEQUENCE [LARGE SCALE GENOMIC DNA]</scope>
    <source>
        <strain evidence="2 3">KA37</strain>
    </source>
</reference>